<keyword evidence="3" id="KW-1185">Reference proteome</keyword>
<dbReference type="AlphaFoldDB" id="A0AAD4YIC6"/>
<proteinExistence type="predicted"/>
<accession>A0AAD4YIC6</accession>
<evidence type="ECO:0000256" key="1">
    <source>
        <dbReference type="SAM" id="MobiDB-lite"/>
    </source>
</evidence>
<reference evidence="2 3" key="1">
    <citation type="journal article" date="2022" name="G3 (Bethesda)">
        <title>Whole-genome sequence and methylome profiling of the almond [Prunus dulcis (Mill.) D.A. Webb] cultivar 'Nonpareil'.</title>
        <authorList>
            <person name="D'Amico-Willman K.M."/>
            <person name="Ouma W.Z."/>
            <person name="Meulia T."/>
            <person name="Sideli G.M."/>
            <person name="Gradziel T.M."/>
            <person name="Fresnedo-Ramirez J."/>
        </authorList>
    </citation>
    <scope>NUCLEOTIDE SEQUENCE [LARGE SCALE GENOMIC DNA]</scope>
    <source>
        <strain evidence="2">Clone GOH B32 T37-40</strain>
    </source>
</reference>
<feature type="compositionally biased region" description="Basic and acidic residues" evidence="1">
    <location>
        <begin position="54"/>
        <end position="66"/>
    </location>
</feature>
<dbReference type="Proteomes" id="UP001054821">
    <property type="component" value="Chromosome 8"/>
</dbReference>
<protein>
    <submittedName>
        <fullName evidence="2">Uncharacterized protein</fullName>
    </submittedName>
</protein>
<feature type="region of interest" description="Disordered" evidence="1">
    <location>
        <begin position="44"/>
        <end position="148"/>
    </location>
</feature>
<feature type="compositionally biased region" description="Acidic residues" evidence="1">
    <location>
        <begin position="96"/>
        <end position="118"/>
    </location>
</feature>
<evidence type="ECO:0000313" key="2">
    <source>
        <dbReference type="EMBL" id="KAI5311812.1"/>
    </source>
</evidence>
<dbReference type="EMBL" id="JAJFAZ020000008">
    <property type="protein sequence ID" value="KAI5311812.1"/>
    <property type="molecule type" value="Genomic_DNA"/>
</dbReference>
<name>A0AAD4YIC6_PRUDU</name>
<gene>
    <name evidence="2" type="ORF">L3X38_040985</name>
</gene>
<feature type="compositionally biased region" description="Acidic residues" evidence="1">
    <location>
        <begin position="127"/>
        <end position="141"/>
    </location>
</feature>
<organism evidence="2 3">
    <name type="scientific">Prunus dulcis</name>
    <name type="common">Almond</name>
    <name type="synonym">Amygdalus dulcis</name>
    <dbReference type="NCBI Taxonomy" id="3755"/>
    <lineage>
        <taxon>Eukaryota</taxon>
        <taxon>Viridiplantae</taxon>
        <taxon>Streptophyta</taxon>
        <taxon>Embryophyta</taxon>
        <taxon>Tracheophyta</taxon>
        <taxon>Spermatophyta</taxon>
        <taxon>Magnoliopsida</taxon>
        <taxon>eudicotyledons</taxon>
        <taxon>Gunneridae</taxon>
        <taxon>Pentapetalae</taxon>
        <taxon>rosids</taxon>
        <taxon>fabids</taxon>
        <taxon>Rosales</taxon>
        <taxon>Rosaceae</taxon>
        <taxon>Amygdaloideae</taxon>
        <taxon>Amygdaleae</taxon>
        <taxon>Prunus</taxon>
    </lineage>
</organism>
<sequence length="148" mass="16596">MLNIKTHVETWVSKTLFIGYLLPNVKSPFSGRFHRVVSHFSQVECSNGSAPTDFDPKSDSESRSYIDDPEPDPEQGSYFDDLDPDPDYNYDNPNLDFDDDPDPDSDDDHDPDSEDDPNPEFVSDSDPNSDFDSDSDPDPGSDSDSNSY</sequence>
<comment type="caution">
    <text evidence="2">The sequence shown here is derived from an EMBL/GenBank/DDBJ whole genome shotgun (WGS) entry which is preliminary data.</text>
</comment>
<evidence type="ECO:0000313" key="3">
    <source>
        <dbReference type="Proteomes" id="UP001054821"/>
    </source>
</evidence>